<organism evidence="3 4">
    <name type="scientific">Nannocystis radixulma</name>
    <dbReference type="NCBI Taxonomy" id="2995305"/>
    <lineage>
        <taxon>Bacteria</taxon>
        <taxon>Pseudomonadati</taxon>
        <taxon>Myxococcota</taxon>
        <taxon>Polyangia</taxon>
        <taxon>Nannocystales</taxon>
        <taxon>Nannocystaceae</taxon>
        <taxon>Nannocystis</taxon>
    </lineage>
</organism>
<evidence type="ECO:0000313" key="4">
    <source>
        <dbReference type="Proteomes" id="UP001217838"/>
    </source>
</evidence>
<evidence type="ECO:0000313" key="3">
    <source>
        <dbReference type="EMBL" id="MDC0670384.1"/>
    </source>
</evidence>
<proteinExistence type="predicted"/>
<protein>
    <submittedName>
        <fullName evidence="3">Uncharacterized protein</fullName>
    </submittedName>
</protein>
<accession>A0ABT5B8E4</accession>
<comment type="caution">
    <text evidence="3">The sequence shown here is derived from an EMBL/GenBank/DDBJ whole genome shotgun (WGS) entry which is preliminary data.</text>
</comment>
<feature type="region of interest" description="Disordered" evidence="1">
    <location>
        <begin position="108"/>
        <end position="133"/>
    </location>
</feature>
<dbReference type="EMBL" id="JAQNDN010000011">
    <property type="protein sequence ID" value="MDC0670384.1"/>
    <property type="molecule type" value="Genomic_DNA"/>
</dbReference>
<keyword evidence="2" id="KW-1133">Transmembrane helix</keyword>
<dbReference type="Proteomes" id="UP001217838">
    <property type="component" value="Unassembled WGS sequence"/>
</dbReference>
<sequence length="187" mass="19565">MAGETNDVAVASAIGCSREWLPHVCPGRFAAKTRRWKSPRHSLYKTVVLHSHRSAPARLLPGQSRARAWGVLMFLVAVAPAFLASPLATAAPPPASASGSGAQATAGKSAAKAPAKSSSAGTGSGGSSTTSGGKKVISLDDEFLVEGQLEKPSAFYVLRRSSTDYDWARLDATMTPLVLESVWDPLF</sequence>
<evidence type="ECO:0000256" key="2">
    <source>
        <dbReference type="SAM" id="Phobius"/>
    </source>
</evidence>
<dbReference type="RefSeq" id="WP_272000207.1">
    <property type="nucleotide sequence ID" value="NZ_JAQNDN010000011.1"/>
</dbReference>
<evidence type="ECO:0000256" key="1">
    <source>
        <dbReference type="SAM" id="MobiDB-lite"/>
    </source>
</evidence>
<feature type="transmembrane region" description="Helical" evidence="2">
    <location>
        <begin position="68"/>
        <end position="88"/>
    </location>
</feature>
<gene>
    <name evidence="3" type="ORF">POL58_21695</name>
</gene>
<name>A0ABT5B8E4_9BACT</name>
<reference evidence="3 4" key="1">
    <citation type="submission" date="2022-11" db="EMBL/GenBank/DDBJ databases">
        <title>Minimal conservation of predation-associated metabolite biosynthetic gene clusters underscores biosynthetic potential of Myxococcota including descriptions for ten novel species: Archangium lansinium sp. nov., Myxococcus landrumus sp. nov., Nannocystis bai.</title>
        <authorList>
            <person name="Ahearne A."/>
            <person name="Stevens C."/>
            <person name="Dowd S."/>
        </authorList>
    </citation>
    <scope>NUCLEOTIDE SEQUENCE [LARGE SCALE GENOMIC DNA]</scope>
    <source>
        <strain evidence="3 4">NCELM</strain>
    </source>
</reference>
<keyword evidence="2" id="KW-0472">Membrane</keyword>
<keyword evidence="2" id="KW-0812">Transmembrane</keyword>
<keyword evidence="4" id="KW-1185">Reference proteome</keyword>